<protein>
    <submittedName>
        <fullName evidence="1">Uncharacterized protein</fullName>
    </submittedName>
</protein>
<reference evidence="1 2" key="1">
    <citation type="submission" date="2017-08" db="EMBL/GenBank/DDBJ databases">
        <title>Infants hospitalized years apart are colonized by the same room-sourced microbial strains.</title>
        <authorList>
            <person name="Brooks B."/>
            <person name="Olm M.R."/>
            <person name="Firek B.A."/>
            <person name="Baker R."/>
            <person name="Thomas B.C."/>
            <person name="Morowitz M.J."/>
            <person name="Banfield J.F."/>
        </authorList>
    </citation>
    <scope>NUCLEOTIDE SEQUENCE [LARGE SCALE GENOMIC DNA]</scope>
    <source>
        <strain evidence="1">S2_005_002_R2_34</strain>
    </source>
</reference>
<evidence type="ECO:0000313" key="2">
    <source>
        <dbReference type="Proteomes" id="UP000249185"/>
    </source>
</evidence>
<accession>A0A2W5NGT9</accession>
<gene>
    <name evidence="1" type="ORF">DI556_04780</name>
</gene>
<dbReference type="AlphaFoldDB" id="A0A2W5NGT9"/>
<dbReference type="Proteomes" id="UP000249185">
    <property type="component" value="Unassembled WGS sequence"/>
</dbReference>
<proteinExistence type="predicted"/>
<organism evidence="1 2">
    <name type="scientific">Rhodovulum sulfidophilum</name>
    <name type="common">Rhodobacter sulfidophilus</name>
    <dbReference type="NCBI Taxonomy" id="35806"/>
    <lineage>
        <taxon>Bacteria</taxon>
        <taxon>Pseudomonadati</taxon>
        <taxon>Pseudomonadota</taxon>
        <taxon>Alphaproteobacteria</taxon>
        <taxon>Rhodobacterales</taxon>
        <taxon>Paracoccaceae</taxon>
        <taxon>Rhodovulum</taxon>
    </lineage>
</organism>
<comment type="caution">
    <text evidence="1">The sequence shown here is derived from an EMBL/GenBank/DDBJ whole genome shotgun (WGS) entry which is preliminary data.</text>
</comment>
<dbReference type="EMBL" id="QFPW01000002">
    <property type="protein sequence ID" value="PZQ51479.1"/>
    <property type="molecule type" value="Genomic_DNA"/>
</dbReference>
<sequence>MIALVLLASQAEAQPLSYGRELRRGSEPAIIDHLRFEARELYGRVEAGLYPEAGYHTSYLFALGLRPSLGRTELDMRFDYHLAGIGDAGASGGAVTLDLEHPIGGRARVDTEFRLDERARVMAFEGDVSWQVTERFRLSPRFRQRMTLEGDPLGPATHALGATRDFGARGLLRLEYESGLVERFALDYRLRF</sequence>
<name>A0A2W5NGT9_RHOSU</name>
<evidence type="ECO:0000313" key="1">
    <source>
        <dbReference type="EMBL" id="PZQ51479.1"/>
    </source>
</evidence>